<gene>
    <name evidence="2" type="ORF">B0T18DRAFT_7617</name>
</gene>
<keyword evidence="3" id="KW-1185">Reference proteome</keyword>
<name>A0AA40F8U6_9PEZI</name>
<feature type="compositionally biased region" description="Polar residues" evidence="1">
    <location>
        <begin position="35"/>
        <end position="51"/>
    </location>
</feature>
<evidence type="ECO:0000256" key="1">
    <source>
        <dbReference type="SAM" id="MobiDB-lite"/>
    </source>
</evidence>
<sequence>MLSQLDIVHHLKGKKSQRQKKAVCLSAVAPLSCIPKNNTKTVGPSRGTMSSPLPGPRCPPCPNVPEPTSTRLDSTSSPPMQNQSPTHANATYPPTFHAHHHTQSHQHQLQHKHPWHDGPIGTAGLRRETLAATNPPTYLAEKLACPHPGALPPSACIACPCFLCVQCVVCPACRRVDAGTRRRSRRSPPCVRVCHVLLACFFSPWGGRR</sequence>
<dbReference type="Proteomes" id="UP001172155">
    <property type="component" value="Unassembled WGS sequence"/>
</dbReference>
<protein>
    <submittedName>
        <fullName evidence="2">Uncharacterized protein</fullName>
    </submittedName>
</protein>
<dbReference type="AlphaFoldDB" id="A0AA40F8U6"/>
<proteinExistence type="predicted"/>
<evidence type="ECO:0000313" key="2">
    <source>
        <dbReference type="EMBL" id="KAK0753157.1"/>
    </source>
</evidence>
<organism evidence="2 3">
    <name type="scientific">Schizothecium vesticola</name>
    <dbReference type="NCBI Taxonomy" id="314040"/>
    <lineage>
        <taxon>Eukaryota</taxon>
        <taxon>Fungi</taxon>
        <taxon>Dikarya</taxon>
        <taxon>Ascomycota</taxon>
        <taxon>Pezizomycotina</taxon>
        <taxon>Sordariomycetes</taxon>
        <taxon>Sordariomycetidae</taxon>
        <taxon>Sordariales</taxon>
        <taxon>Schizotheciaceae</taxon>
        <taxon>Schizothecium</taxon>
    </lineage>
</organism>
<accession>A0AA40F8U6</accession>
<dbReference type="EMBL" id="JAUKUD010000001">
    <property type="protein sequence ID" value="KAK0753157.1"/>
    <property type="molecule type" value="Genomic_DNA"/>
</dbReference>
<reference evidence="2" key="1">
    <citation type="submission" date="2023-06" db="EMBL/GenBank/DDBJ databases">
        <title>Genome-scale phylogeny and comparative genomics of the fungal order Sordariales.</title>
        <authorList>
            <consortium name="Lawrence Berkeley National Laboratory"/>
            <person name="Hensen N."/>
            <person name="Bonometti L."/>
            <person name="Westerberg I."/>
            <person name="Brannstrom I.O."/>
            <person name="Guillou S."/>
            <person name="Cros-Aarteil S."/>
            <person name="Calhoun S."/>
            <person name="Haridas S."/>
            <person name="Kuo A."/>
            <person name="Mondo S."/>
            <person name="Pangilinan J."/>
            <person name="Riley R."/>
            <person name="LaButti K."/>
            <person name="Andreopoulos B."/>
            <person name="Lipzen A."/>
            <person name="Chen C."/>
            <person name="Yanf M."/>
            <person name="Daum C."/>
            <person name="Ng V."/>
            <person name="Clum A."/>
            <person name="Steindorff A."/>
            <person name="Ohm R."/>
            <person name="Martin F."/>
            <person name="Silar P."/>
            <person name="Natvig D."/>
            <person name="Lalanne C."/>
            <person name="Gautier V."/>
            <person name="Ament-velasquez S.L."/>
            <person name="Kruys A."/>
            <person name="Hutchinson M.I."/>
            <person name="Powell A.J."/>
            <person name="Barry K."/>
            <person name="Miller A.N."/>
            <person name="Grigoriev I.V."/>
            <person name="Debuchy R."/>
            <person name="Gladieux P."/>
            <person name="Thoren M.H."/>
            <person name="Johannesson H."/>
        </authorList>
    </citation>
    <scope>NUCLEOTIDE SEQUENCE</scope>
    <source>
        <strain evidence="2">SMH3187-1</strain>
    </source>
</reference>
<feature type="compositionally biased region" description="Pro residues" evidence="1">
    <location>
        <begin position="53"/>
        <end position="65"/>
    </location>
</feature>
<feature type="region of interest" description="Disordered" evidence="1">
    <location>
        <begin position="35"/>
        <end position="100"/>
    </location>
</feature>
<comment type="caution">
    <text evidence="2">The sequence shown here is derived from an EMBL/GenBank/DDBJ whole genome shotgun (WGS) entry which is preliminary data.</text>
</comment>
<evidence type="ECO:0000313" key="3">
    <source>
        <dbReference type="Proteomes" id="UP001172155"/>
    </source>
</evidence>
<feature type="compositionally biased region" description="Polar residues" evidence="1">
    <location>
        <begin position="68"/>
        <end position="89"/>
    </location>
</feature>